<name>A0ABX8ELP0_9ACTN</name>
<feature type="compositionally biased region" description="Polar residues" evidence="1">
    <location>
        <begin position="38"/>
        <end position="47"/>
    </location>
</feature>
<feature type="region of interest" description="Disordered" evidence="1">
    <location>
        <begin position="1"/>
        <end position="24"/>
    </location>
</feature>
<accession>A0ABX8ELP0</accession>
<proteinExistence type="predicted"/>
<keyword evidence="3" id="KW-1185">Reference proteome</keyword>
<protein>
    <submittedName>
        <fullName evidence="2">Uncharacterized protein</fullName>
    </submittedName>
</protein>
<dbReference type="Proteomes" id="UP000679307">
    <property type="component" value="Chromosome"/>
</dbReference>
<organism evidence="2 3">
    <name type="scientific">Nocardioides aquaticus</name>
    <dbReference type="NCBI Taxonomy" id="160826"/>
    <lineage>
        <taxon>Bacteria</taxon>
        <taxon>Bacillati</taxon>
        <taxon>Actinomycetota</taxon>
        <taxon>Actinomycetes</taxon>
        <taxon>Propionibacteriales</taxon>
        <taxon>Nocardioidaceae</taxon>
        <taxon>Nocardioides</taxon>
    </lineage>
</organism>
<feature type="region of interest" description="Disordered" evidence="1">
    <location>
        <begin position="113"/>
        <end position="144"/>
    </location>
</feature>
<feature type="region of interest" description="Disordered" evidence="1">
    <location>
        <begin position="38"/>
        <end position="74"/>
    </location>
</feature>
<evidence type="ECO:0000256" key="1">
    <source>
        <dbReference type="SAM" id="MobiDB-lite"/>
    </source>
</evidence>
<sequence length="144" mass="14717">MARRTSAHGVGESESAASEAAESRTYGCSNWPTVSLISRRNGTTVPPSVSIARGQDLTRTGATPAARQTPATASAWDTGGLVGACQTRPCAAGVVAAVTRAVAMSRTSVKECRASGSPKTRTARPRSARGTTTGTCAWLTPGPR</sequence>
<evidence type="ECO:0000313" key="2">
    <source>
        <dbReference type="EMBL" id="QVT80735.1"/>
    </source>
</evidence>
<gene>
    <name evidence="2" type="ORF">ENKNEFLB_03135</name>
</gene>
<dbReference type="EMBL" id="CP075371">
    <property type="protein sequence ID" value="QVT80735.1"/>
    <property type="molecule type" value="Genomic_DNA"/>
</dbReference>
<feature type="compositionally biased region" description="Low complexity" evidence="1">
    <location>
        <begin position="58"/>
        <end position="73"/>
    </location>
</feature>
<evidence type="ECO:0000313" key="3">
    <source>
        <dbReference type="Proteomes" id="UP000679307"/>
    </source>
</evidence>
<reference evidence="2 3" key="1">
    <citation type="submission" date="2021-05" db="EMBL/GenBank/DDBJ databases">
        <title>Complete genome of Nocardioides aquaticus KCTC 9944T isolated from meromictic and hypersaline Ekho Lake, Antarctica.</title>
        <authorList>
            <person name="Hwang K."/>
            <person name="Kim K.M."/>
            <person name="Choe H."/>
        </authorList>
    </citation>
    <scope>NUCLEOTIDE SEQUENCE [LARGE SCALE GENOMIC DNA]</scope>
    <source>
        <strain evidence="2 3">KCTC 9944</strain>
    </source>
</reference>